<evidence type="ECO:0000313" key="2">
    <source>
        <dbReference type="EMBL" id="NKX50982.1"/>
    </source>
</evidence>
<dbReference type="Pfam" id="PF21986">
    <property type="entry name" value="AH_C"/>
    <property type="match status" value="1"/>
</dbReference>
<proteinExistence type="predicted"/>
<keyword evidence="3" id="KW-1185">Reference proteome</keyword>
<evidence type="ECO:0000259" key="1">
    <source>
        <dbReference type="Pfam" id="PF21986"/>
    </source>
</evidence>
<dbReference type="Gene3D" id="3.10.490.10">
    <property type="entry name" value="Gamma-glutamyl cyclotransferase-like"/>
    <property type="match status" value="1"/>
</dbReference>
<reference evidence="2 3" key="1">
    <citation type="submission" date="2020-04" db="EMBL/GenBank/DDBJ databases">
        <authorList>
            <person name="Liu S."/>
        </authorList>
    </citation>
    <scope>NUCLEOTIDE SEQUENCE [LARGE SCALE GENOMIC DNA]</scope>
    <source>
        <strain evidence="2 3">CGMCC 1.15091</strain>
    </source>
</reference>
<name>A0ABX1JNU1_9MICC</name>
<comment type="caution">
    <text evidence="2">The sequence shown here is derived from an EMBL/GenBank/DDBJ whole genome shotgun (WGS) entry which is preliminary data.</text>
</comment>
<feature type="domain" description="Allophanate hydrolase C-terminal" evidence="1">
    <location>
        <begin position="2"/>
        <end position="74"/>
    </location>
</feature>
<gene>
    <name evidence="2" type="ORF">HER39_10495</name>
</gene>
<dbReference type="GO" id="GO:0016787">
    <property type="term" value="F:hydrolase activity"/>
    <property type="evidence" value="ECO:0007669"/>
    <property type="project" value="UniProtKB-KW"/>
</dbReference>
<accession>A0ABX1JNU1</accession>
<protein>
    <submittedName>
        <fullName evidence="2">Allophanate hydrolase</fullName>
    </submittedName>
</protein>
<feature type="non-terminal residue" evidence="2">
    <location>
        <position position="1"/>
    </location>
</feature>
<sequence length="76" mass="7656">ASSPDYRLLVLPSDTAVRKVALVPAPGTGVSVAGELWRLSPHALGTLLDAGAPPQSLGTVRLADGSEACGFLADTT</sequence>
<organism evidence="2 3">
    <name type="scientific">Arthrobacter deserti</name>
    <dbReference type="NCBI Taxonomy" id="1742687"/>
    <lineage>
        <taxon>Bacteria</taxon>
        <taxon>Bacillati</taxon>
        <taxon>Actinomycetota</taxon>
        <taxon>Actinomycetes</taxon>
        <taxon>Micrococcales</taxon>
        <taxon>Micrococcaceae</taxon>
        <taxon>Arthrobacter</taxon>
    </lineage>
</organism>
<keyword evidence="2" id="KW-0378">Hydrolase</keyword>
<dbReference type="InterPro" id="IPR053844">
    <property type="entry name" value="AH_C"/>
</dbReference>
<dbReference type="EMBL" id="JAAZSR010000154">
    <property type="protein sequence ID" value="NKX50982.1"/>
    <property type="molecule type" value="Genomic_DNA"/>
</dbReference>
<feature type="non-terminal residue" evidence="2">
    <location>
        <position position="76"/>
    </location>
</feature>
<evidence type="ECO:0000313" key="3">
    <source>
        <dbReference type="Proteomes" id="UP000523795"/>
    </source>
</evidence>
<dbReference type="Proteomes" id="UP000523795">
    <property type="component" value="Unassembled WGS sequence"/>
</dbReference>